<sequence length="254" mass="27952">MSDYTQKASLAGATSVGSVQFTTPLPATRSGRAPVNLNAPLGTEGGRGSRRGALYADLGKRALDVTLVLLSLPVAGVVVVFCALMLWREGGNPFYWQARLGRGGKQYHIVKLRTMVMDADARLAHLLDKNPALKAEWDATQKLKNDPRITPVGGFLRRTSLDELPQLWNVLKGEMSLVGPRPMMPEQLPLYGKAEAYFSLRPGITGLWQVSDRNNSRFDHRSKLDADYARNLSLMGDLALLIRTTTVVVRRTGH</sequence>
<keyword evidence="13" id="KW-1185">Reference proteome</keyword>
<dbReference type="GO" id="GO:0000271">
    <property type="term" value="P:polysaccharide biosynthetic process"/>
    <property type="evidence" value="ECO:0007669"/>
    <property type="project" value="UniProtKB-KW"/>
</dbReference>
<keyword evidence="5 10" id="KW-0812">Transmembrane</keyword>
<dbReference type="PANTHER" id="PTHR30576:SF4">
    <property type="entry name" value="UNDECAPRENYL-PHOSPHATE GALACTOSE PHOSPHOTRANSFERASE"/>
    <property type="match status" value="1"/>
</dbReference>
<evidence type="ECO:0000256" key="2">
    <source>
        <dbReference type="ARBA" id="ARBA00006464"/>
    </source>
</evidence>
<dbReference type="EMBL" id="FMZV01000006">
    <property type="protein sequence ID" value="SDD24003.1"/>
    <property type="molecule type" value="Genomic_DNA"/>
</dbReference>
<feature type="transmembrane region" description="Helical" evidence="10">
    <location>
        <begin position="65"/>
        <end position="87"/>
    </location>
</feature>
<accession>A0A1G6T4X5</accession>
<keyword evidence="8" id="KW-0270">Exopolysaccharide synthesis</keyword>
<dbReference type="AlphaFoldDB" id="A0A1G6T4X5"/>
<dbReference type="GO" id="GO:0016780">
    <property type="term" value="F:phosphotransferase activity, for other substituted phosphate groups"/>
    <property type="evidence" value="ECO:0007669"/>
    <property type="project" value="TreeGrafter"/>
</dbReference>
<dbReference type="GO" id="GO:0005886">
    <property type="term" value="C:plasma membrane"/>
    <property type="evidence" value="ECO:0007669"/>
    <property type="project" value="UniProtKB-SubCell"/>
</dbReference>
<protein>
    <submittedName>
        <fullName evidence="12">Sugar transferase involved in LPS biosynthesis (Colanic, teichoic acid)</fullName>
    </submittedName>
</protein>
<comment type="similarity">
    <text evidence="2">Belongs to the bacterial sugar transferase family.</text>
</comment>
<feature type="region of interest" description="Disordered" evidence="9">
    <location>
        <begin position="24"/>
        <end position="44"/>
    </location>
</feature>
<evidence type="ECO:0000256" key="1">
    <source>
        <dbReference type="ARBA" id="ARBA00004236"/>
    </source>
</evidence>
<feature type="domain" description="Bacterial sugar transferase" evidence="11">
    <location>
        <begin position="60"/>
        <end position="249"/>
    </location>
</feature>
<keyword evidence="6 10" id="KW-1133">Transmembrane helix</keyword>
<dbReference type="Pfam" id="PF02397">
    <property type="entry name" value="Bac_transf"/>
    <property type="match status" value="1"/>
</dbReference>
<evidence type="ECO:0000256" key="5">
    <source>
        <dbReference type="ARBA" id="ARBA00022692"/>
    </source>
</evidence>
<proteinExistence type="inferred from homology"/>
<keyword evidence="4 12" id="KW-0808">Transferase</keyword>
<evidence type="ECO:0000256" key="4">
    <source>
        <dbReference type="ARBA" id="ARBA00022679"/>
    </source>
</evidence>
<evidence type="ECO:0000256" key="3">
    <source>
        <dbReference type="ARBA" id="ARBA00022475"/>
    </source>
</evidence>
<keyword evidence="7 10" id="KW-0472">Membrane</keyword>
<keyword evidence="3" id="KW-1003">Cell membrane</keyword>
<evidence type="ECO:0000256" key="10">
    <source>
        <dbReference type="SAM" id="Phobius"/>
    </source>
</evidence>
<dbReference type="STRING" id="639004.SAMN04488239_1064"/>
<reference evidence="13" key="1">
    <citation type="submission" date="2016-10" db="EMBL/GenBank/DDBJ databases">
        <authorList>
            <person name="Varghese N."/>
            <person name="Submissions S."/>
        </authorList>
    </citation>
    <scope>NUCLEOTIDE SEQUENCE [LARGE SCALE GENOMIC DNA]</scope>
    <source>
        <strain evidence="13">CGMCC 1.9108</strain>
    </source>
</reference>
<dbReference type="RefSeq" id="WP_093030593.1">
    <property type="nucleotide sequence ID" value="NZ_FMZV01000006.1"/>
</dbReference>
<evidence type="ECO:0000259" key="11">
    <source>
        <dbReference type="Pfam" id="PF02397"/>
    </source>
</evidence>
<dbReference type="OrthoDB" id="9808602at2"/>
<evidence type="ECO:0000313" key="12">
    <source>
        <dbReference type="EMBL" id="SDD24003.1"/>
    </source>
</evidence>
<dbReference type="PANTHER" id="PTHR30576">
    <property type="entry name" value="COLANIC BIOSYNTHESIS UDP-GLUCOSE LIPID CARRIER TRANSFERASE"/>
    <property type="match status" value="1"/>
</dbReference>
<name>A0A1G6T4X5_9RHOB</name>
<organism evidence="12 13">
    <name type="scientific">Ruegeria marina</name>
    <dbReference type="NCBI Taxonomy" id="639004"/>
    <lineage>
        <taxon>Bacteria</taxon>
        <taxon>Pseudomonadati</taxon>
        <taxon>Pseudomonadota</taxon>
        <taxon>Alphaproteobacteria</taxon>
        <taxon>Rhodobacterales</taxon>
        <taxon>Roseobacteraceae</taxon>
        <taxon>Ruegeria</taxon>
    </lineage>
</organism>
<evidence type="ECO:0000256" key="6">
    <source>
        <dbReference type="ARBA" id="ARBA00022989"/>
    </source>
</evidence>
<evidence type="ECO:0000256" key="9">
    <source>
        <dbReference type="SAM" id="MobiDB-lite"/>
    </source>
</evidence>
<comment type="subcellular location">
    <subcellularLocation>
        <location evidence="1">Cell membrane</location>
    </subcellularLocation>
</comment>
<dbReference type="Proteomes" id="UP000199628">
    <property type="component" value="Unassembled WGS sequence"/>
</dbReference>
<evidence type="ECO:0000256" key="8">
    <source>
        <dbReference type="ARBA" id="ARBA00023169"/>
    </source>
</evidence>
<evidence type="ECO:0000256" key="7">
    <source>
        <dbReference type="ARBA" id="ARBA00023136"/>
    </source>
</evidence>
<evidence type="ECO:0000313" key="13">
    <source>
        <dbReference type="Proteomes" id="UP000199628"/>
    </source>
</evidence>
<gene>
    <name evidence="12" type="ORF">SAMN04488239_1064</name>
</gene>
<dbReference type="InterPro" id="IPR003362">
    <property type="entry name" value="Bact_transf"/>
</dbReference>